<keyword evidence="1" id="KW-0689">Ribosomal protein</keyword>
<gene>
    <name evidence="1" type="ORF">N6H18_02395</name>
</gene>
<evidence type="ECO:0000313" key="2">
    <source>
        <dbReference type="Proteomes" id="UP001065174"/>
    </source>
</evidence>
<name>A0ABY6CQN6_9BACT</name>
<dbReference type="GO" id="GO:0005840">
    <property type="term" value="C:ribosome"/>
    <property type="evidence" value="ECO:0007669"/>
    <property type="project" value="UniProtKB-KW"/>
</dbReference>
<sequence>MKNSEIKGLSLEELKSKVAAEKDSLDKLKICSCNYPYRKPNEVERL</sequence>
<organism evidence="1 2">
    <name type="scientific">Reichenbachiella agarivorans</name>
    <dbReference type="NCBI Taxonomy" id="2979464"/>
    <lineage>
        <taxon>Bacteria</taxon>
        <taxon>Pseudomonadati</taxon>
        <taxon>Bacteroidota</taxon>
        <taxon>Cytophagia</taxon>
        <taxon>Cytophagales</taxon>
        <taxon>Reichenbachiellaceae</taxon>
        <taxon>Reichenbachiella</taxon>
    </lineage>
</organism>
<keyword evidence="2" id="KW-1185">Reference proteome</keyword>
<reference evidence="1" key="1">
    <citation type="submission" date="2022-09" db="EMBL/GenBank/DDBJ databases">
        <title>Comparative genomics and taxonomic characterization of three novel marine species of genus Reichenbachiella exhibiting antioxidant and polysaccharide degradation activities.</title>
        <authorList>
            <person name="Muhammad N."/>
            <person name="Lee Y.-J."/>
            <person name="Ko J."/>
            <person name="Kim S.-G."/>
        </authorList>
    </citation>
    <scope>NUCLEOTIDE SEQUENCE</scope>
    <source>
        <strain evidence="1">BKB1-1</strain>
    </source>
</reference>
<keyword evidence="1" id="KW-0687">Ribonucleoprotein</keyword>
<proteinExistence type="predicted"/>
<accession>A0ABY6CQN6</accession>
<dbReference type="EMBL" id="CP106679">
    <property type="protein sequence ID" value="UXP32811.1"/>
    <property type="molecule type" value="Genomic_DNA"/>
</dbReference>
<dbReference type="Proteomes" id="UP001065174">
    <property type="component" value="Chromosome"/>
</dbReference>
<evidence type="ECO:0000313" key="1">
    <source>
        <dbReference type="EMBL" id="UXP32811.1"/>
    </source>
</evidence>
<protein>
    <submittedName>
        <fullName evidence="1">50S ribosomal protein L29</fullName>
    </submittedName>
</protein>